<dbReference type="EMBL" id="JARKIF010000038">
    <property type="protein sequence ID" value="KAJ7609698.1"/>
    <property type="molecule type" value="Genomic_DNA"/>
</dbReference>
<evidence type="ECO:0000313" key="2">
    <source>
        <dbReference type="Proteomes" id="UP001221142"/>
    </source>
</evidence>
<organism evidence="1 2">
    <name type="scientific">Roridomyces roridus</name>
    <dbReference type="NCBI Taxonomy" id="1738132"/>
    <lineage>
        <taxon>Eukaryota</taxon>
        <taxon>Fungi</taxon>
        <taxon>Dikarya</taxon>
        <taxon>Basidiomycota</taxon>
        <taxon>Agaricomycotina</taxon>
        <taxon>Agaricomycetes</taxon>
        <taxon>Agaricomycetidae</taxon>
        <taxon>Agaricales</taxon>
        <taxon>Marasmiineae</taxon>
        <taxon>Mycenaceae</taxon>
        <taxon>Roridomyces</taxon>
    </lineage>
</organism>
<name>A0AAD7FBU6_9AGAR</name>
<accession>A0AAD7FBU6</accession>
<comment type="caution">
    <text evidence="1">The sequence shown here is derived from an EMBL/GenBank/DDBJ whole genome shotgun (WGS) entry which is preliminary data.</text>
</comment>
<protein>
    <submittedName>
        <fullName evidence="1">Uncharacterized protein</fullName>
    </submittedName>
</protein>
<reference evidence="1" key="1">
    <citation type="submission" date="2023-03" db="EMBL/GenBank/DDBJ databases">
        <title>Massive genome expansion in bonnet fungi (Mycena s.s.) driven by repeated elements and novel gene families across ecological guilds.</title>
        <authorList>
            <consortium name="Lawrence Berkeley National Laboratory"/>
            <person name="Harder C.B."/>
            <person name="Miyauchi S."/>
            <person name="Viragh M."/>
            <person name="Kuo A."/>
            <person name="Thoen E."/>
            <person name="Andreopoulos B."/>
            <person name="Lu D."/>
            <person name="Skrede I."/>
            <person name="Drula E."/>
            <person name="Henrissat B."/>
            <person name="Morin E."/>
            <person name="Kohler A."/>
            <person name="Barry K."/>
            <person name="LaButti K."/>
            <person name="Morin E."/>
            <person name="Salamov A."/>
            <person name="Lipzen A."/>
            <person name="Mereny Z."/>
            <person name="Hegedus B."/>
            <person name="Baldrian P."/>
            <person name="Stursova M."/>
            <person name="Weitz H."/>
            <person name="Taylor A."/>
            <person name="Grigoriev I.V."/>
            <person name="Nagy L.G."/>
            <person name="Martin F."/>
            <person name="Kauserud H."/>
        </authorList>
    </citation>
    <scope>NUCLEOTIDE SEQUENCE</scope>
    <source>
        <strain evidence="1">9284</strain>
    </source>
</reference>
<evidence type="ECO:0000313" key="1">
    <source>
        <dbReference type="EMBL" id="KAJ7609698.1"/>
    </source>
</evidence>
<keyword evidence="2" id="KW-1185">Reference proteome</keyword>
<proteinExistence type="predicted"/>
<dbReference type="Proteomes" id="UP001221142">
    <property type="component" value="Unassembled WGS sequence"/>
</dbReference>
<dbReference type="AlphaFoldDB" id="A0AAD7FBU6"/>
<gene>
    <name evidence="1" type="ORF">FB45DRAFT_1038502</name>
</gene>
<sequence>MASVHYCKGVAVIRCFFQRKISREQLQEAHIRAIEFVEEFETLYCARIPERIHFVRQSIHAMVHLAQEVVRIGPHVNYAQWTMERTIGNLGEEIKQPSNPFANLSECAWRRCQINALQAMIPDLTDTPDADDSAYQVPRGGKDFGNGRILLRAKDESKNLITGPAASAIREFLGAEEECEVKLKRWARFRLPNGQIARSHWKEKEKSLENIRMARNVKICLKGQTEIAEVYFYFEAEDQETPLALAALYSRPDKDLLQQSSGTVWSCNAPTGFTVFDTKTISAVVAMVPHEHKNSKHFFLVEKPGLEITSLAGYRDKDDEA</sequence>